<gene>
    <name evidence="9" type="ORF">N7458_003126</name>
</gene>
<proteinExistence type="inferred from homology"/>
<feature type="transmembrane region" description="Helical" evidence="7">
    <location>
        <begin position="60"/>
        <end position="79"/>
    </location>
</feature>
<comment type="caution">
    <text evidence="9">The sequence shown here is derived from an EMBL/GenBank/DDBJ whole genome shotgun (WGS) entry which is preliminary data.</text>
</comment>
<comment type="similarity">
    <text evidence="5">Belongs to the SAT4 family.</text>
</comment>
<sequence>MNGLQLRDAIFKREYGNPYLSPRGMQGLVVSVVFTSLAASFVGIRLYTRLKFLRRLEANDWMVVIALISSFIFMGLDIVEATSGMGMHLKDIPPNILERQLKAFWLTIPFYNAAVLCAKASILMQYFRVFPTRRMRIVCWVVITILGVYGTWCIVSAFLTCIPVAKFWNPTLPGFCLSRPGLWFSNASMHITTDLVILIIPIPALMAIDIPKRQKIALMIMFALGGFVCITSIVRLVSLKKISDSTDPTYDNVGAASWSAIECNTGIICACLPTLKPLLSRIVPGLMSTFNGSKPTQGVSNERSVTWNDESTLGAPCEDPEYGAGDPERVLELSAGNNLQYGGRSLVEKNQTADDTSIAELMKHQHHQHHQHRHQYSISTGSFPLHK</sequence>
<dbReference type="Pfam" id="PF20684">
    <property type="entry name" value="Fung_rhodopsin"/>
    <property type="match status" value="1"/>
</dbReference>
<dbReference type="EMBL" id="JAPVEA010000002">
    <property type="protein sequence ID" value="KAJ5461574.1"/>
    <property type="molecule type" value="Genomic_DNA"/>
</dbReference>
<keyword evidence="3 7" id="KW-1133">Transmembrane helix</keyword>
<evidence type="ECO:0000256" key="1">
    <source>
        <dbReference type="ARBA" id="ARBA00004141"/>
    </source>
</evidence>
<dbReference type="InterPro" id="IPR052337">
    <property type="entry name" value="SAT4-like"/>
</dbReference>
<keyword evidence="2 7" id="KW-0812">Transmembrane</keyword>
<feature type="region of interest" description="Disordered" evidence="6">
    <location>
        <begin position="362"/>
        <end position="387"/>
    </location>
</feature>
<feature type="transmembrane region" description="Helical" evidence="7">
    <location>
        <begin position="216"/>
        <end position="237"/>
    </location>
</feature>
<dbReference type="GeneID" id="81596752"/>
<dbReference type="InterPro" id="IPR049326">
    <property type="entry name" value="Rhodopsin_dom_fungi"/>
</dbReference>
<evidence type="ECO:0000259" key="8">
    <source>
        <dbReference type="Pfam" id="PF20684"/>
    </source>
</evidence>
<organism evidence="9 10">
    <name type="scientific">Penicillium daleae</name>
    <dbReference type="NCBI Taxonomy" id="63821"/>
    <lineage>
        <taxon>Eukaryota</taxon>
        <taxon>Fungi</taxon>
        <taxon>Dikarya</taxon>
        <taxon>Ascomycota</taxon>
        <taxon>Pezizomycotina</taxon>
        <taxon>Eurotiomycetes</taxon>
        <taxon>Eurotiomycetidae</taxon>
        <taxon>Eurotiales</taxon>
        <taxon>Aspergillaceae</taxon>
        <taxon>Penicillium</taxon>
    </lineage>
</organism>
<dbReference type="Proteomes" id="UP001213681">
    <property type="component" value="Unassembled WGS sequence"/>
</dbReference>
<comment type="subcellular location">
    <subcellularLocation>
        <location evidence="1">Membrane</location>
        <topology evidence="1">Multi-pass membrane protein</topology>
    </subcellularLocation>
</comment>
<reference evidence="9" key="2">
    <citation type="journal article" date="2023" name="IMA Fungus">
        <title>Comparative genomic study of the Penicillium genus elucidates a diverse pangenome and 15 lateral gene transfer events.</title>
        <authorList>
            <person name="Petersen C."/>
            <person name="Sorensen T."/>
            <person name="Nielsen M.R."/>
            <person name="Sondergaard T.E."/>
            <person name="Sorensen J.L."/>
            <person name="Fitzpatrick D.A."/>
            <person name="Frisvad J.C."/>
            <person name="Nielsen K.L."/>
        </authorList>
    </citation>
    <scope>NUCLEOTIDE SEQUENCE</scope>
    <source>
        <strain evidence="9">IBT 16125</strain>
    </source>
</reference>
<evidence type="ECO:0000313" key="10">
    <source>
        <dbReference type="Proteomes" id="UP001213681"/>
    </source>
</evidence>
<evidence type="ECO:0000256" key="2">
    <source>
        <dbReference type="ARBA" id="ARBA00022692"/>
    </source>
</evidence>
<evidence type="ECO:0000313" key="9">
    <source>
        <dbReference type="EMBL" id="KAJ5461574.1"/>
    </source>
</evidence>
<evidence type="ECO:0000256" key="4">
    <source>
        <dbReference type="ARBA" id="ARBA00023136"/>
    </source>
</evidence>
<protein>
    <recommendedName>
        <fullName evidence="8">Rhodopsin domain-containing protein</fullName>
    </recommendedName>
</protein>
<dbReference type="PANTHER" id="PTHR33048">
    <property type="entry name" value="PTH11-LIKE INTEGRAL MEMBRANE PROTEIN (AFU_ORTHOLOGUE AFUA_5G11245)"/>
    <property type="match status" value="1"/>
</dbReference>
<feature type="transmembrane region" description="Helical" evidence="7">
    <location>
        <begin position="103"/>
        <end position="127"/>
    </location>
</feature>
<evidence type="ECO:0000256" key="3">
    <source>
        <dbReference type="ARBA" id="ARBA00022989"/>
    </source>
</evidence>
<keyword evidence="4 7" id="KW-0472">Membrane</keyword>
<dbReference type="GO" id="GO:0016020">
    <property type="term" value="C:membrane"/>
    <property type="evidence" value="ECO:0007669"/>
    <property type="project" value="UniProtKB-SubCell"/>
</dbReference>
<keyword evidence="10" id="KW-1185">Reference proteome</keyword>
<dbReference type="AlphaFoldDB" id="A0AAD6G6I4"/>
<evidence type="ECO:0000256" key="5">
    <source>
        <dbReference type="ARBA" id="ARBA00038359"/>
    </source>
</evidence>
<evidence type="ECO:0000256" key="6">
    <source>
        <dbReference type="SAM" id="MobiDB-lite"/>
    </source>
</evidence>
<reference evidence="9" key="1">
    <citation type="submission" date="2022-12" db="EMBL/GenBank/DDBJ databases">
        <authorList>
            <person name="Petersen C."/>
        </authorList>
    </citation>
    <scope>NUCLEOTIDE SEQUENCE</scope>
    <source>
        <strain evidence="9">IBT 16125</strain>
    </source>
</reference>
<feature type="transmembrane region" description="Helical" evidence="7">
    <location>
        <begin position="139"/>
        <end position="168"/>
    </location>
</feature>
<feature type="domain" description="Rhodopsin" evidence="8">
    <location>
        <begin position="44"/>
        <end position="281"/>
    </location>
</feature>
<dbReference type="RefSeq" id="XP_056770616.1">
    <property type="nucleotide sequence ID" value="XM_056906509.1"/>
</dbReference>
<feature type="transmembrane region" description="Helical" evidence="7">
    <location>
        <begin position="28"/>
        <end position="48"/>
    </location>
</feature>
<feature type="compositionally biased region" description="Polar residues" evidence="6">
    <location>
        <begin position="376"/>
        <end position="387"/>
    </location>
</feature>
<name>A0AAD6G6I4_9EURO</name>
<feature type="transmembrane region" description="Helical" evidence="7">
    <location>
        <begin position="188"/>
        <end position="209"/>
    </location>
</feature>
<feature type="compositionally biased region" description="Basic residues" evidence="6">
    <location>
        <begin position="364"/>
        <end position="375"/>
    </location>
</feature>
<dbReference type="PANTHER" id="PTHR33048:SF132">
    <property type="entry name" value="MEMBRANE PROTEIN, PUTATIVE (AFU_ORTHOLOGUE AFUA_6G07820)-RELATED"/>
    <property type="match status" value="1"/>
</dbReference>
<evidence type="ECO:0000256" key="7">
    <source>
        <dbReference type="SAM" id="Phobius"/>
    </source>
</evidence>
<accession>A0AAD6G6I4</accession>